<evidence type="ECO:0000256" key="1">
    <source>
        <dbReference type="ARBA" id="ARBA00022516"/>
    </source>
</evidence>
<evidence type="ECO:0000313" key="4">
    <source>
        <dbReference type="EMBL" id="MBC3935150.1"/>
    </source>
</evidence>
<dbReference type="EMBL" id="JACOGG010000006">
    <property type="protein sequence ID" value="MBC3935150.1"/>
    <property type="molecule type" value="Genomic_DNA"/>
</dbReference>
<dbReference type="RefSeq" id="WP_186880743.1">
    <property type="nucleotide sequence ID" value="NZ_JACOGG010000006.1"/>
</dbReference>
<proteinExistence type="predicted"/>
<dbReference type="PANTHER" id="PTHR38764">
    <property type="entry name" value="ACYL CARRIER PROTEIN PHOSPHODIESTERASE"/>
    <property type="match status" value="1"/>
</dbReference>
<dbReference type="InterPro" id="IPR007431">
    <property type="entry name" value="ACP_PD"/>
</dbReference>
<reference evidence="4" key="1">
    <citation type="submission" date="2020-08" db="EMBL/GenBank/DDBJ databases">
        <title>Novel species isolated from subtropical streams in China.</title>
        <authorList>
            <person name="Lu H."/>
        </authorList>
    </citation>
    <scope>NUCLEOTIDE SEQUENCE</scope>
    <source>
        <strain evidence="4">CY7W</strain>
    </source>
</reference>
<comment type="caution">
    <text evidence="4">The sequence shown here is derived from an EMBL/GenBank/DDBJ whole genome shotgun (WGS) entry which is preliminary data.</text>
</comment>
<dbReference type="PANTHER" id="PTHR38764:SF1">
    <property type="entry name" value="ACYL CARRIER PROTEIN PHOSPHODIESTERASE"/>
    <property type="match status" value="1"/>
</dbReference>
<evidence type="ECO:0000256" key="2">
    <source>
        <dbReference type="ARBA" id="ARBA00022801"/>
    </source>
</evidence>
<keyword evidence="1" id="KW-0444">Lipid biosynthesis</keyword>
<keyword evidence="5" id="KW-1185">Reference proteome</keyword>
<name>A0A923KYX7_9BURK</name>
<keyword evidence="3" id="KW-0443">Lipid metabolism</keyword>
<gene>
    <name evidence="4" type="ORF">H8K47_07255</name>
</gene>
<dbReference type="GO" id="GO:0006633">
    <property type="term" value="P:fatty acid biosynthetic process"/>
    <property type="evidence" value="ECO:0007669"/>
    <property type="project" value="InterPro"/>
</dbReference>
<dbReference type="PIRSF" id="PIRSF011489">
    <property type="entry name" value="DUF479"/>
    <property type="match status" value="1"/>
</dbReference>
<dbReference type="Proteomes" id="UP000612361">
    <property type="component" value="Unassembled WGS sequence"/>
</dbReference>
<keyword evidence="2" id="KW-0378">Hydrolase</keyword>
<dbReference type="AlphaFoldDB" id="A0A923KYX7"/>
<evidence type="ECO:0000313" key="5">
    <source>
        <dbReference type="Proteomes" id="UP000612361"/>
    </source>
</evidence>
<organism evidence="4 5">
    <name type="scientific">Undibacterium rugosum</name>
    <dbReference type="NCBI Taxonomy" id="2762291"/>
    <lineage>
        <taxon>Bacteria</taxon>
        <taxon>Pseudomonadati</taxon>
        <taxon>Pseudomonadota</taxon>
        <taxon>Betaproteobacteria</taxon>
        <taxon>Burkholderiales</taxon>
        <taxon>Oxalobacteraceae</taxon>
        <taxon>Undibacterium</taxon>
    </lineage>
</organism>
<protein>
    <submittedName>
        <fullName evidence="4">DUF479 domain-containing protein</fullName>
    </submittedName>
</protein>
<dbReference type="GO" id="GO:0008770">
    <property type="term" value="F:[acyl-carrier-protein] phosphodiesterase activity"/>
    <property type="evidence" value="ECO:0007669"/>
    <property type="project" value="InterPro"/>
</dbReference>
<sequence>MNFLAHIFLAQHSQAAMLGGILGDFVPIRHSYVFPDEMNLEIKIHRLIDSYTDGHPAVLAAKSVFPATSRRYAGILLDIYFDFLLSAHWSNFSTLPRKDLIASFYQGINHYQAILPPKLRDISDHMVAHDWLGGYAHWDGVSWAVQRTARRLSRNGDALIAGLPVLREAHDYFDQQFLLFFPQLQQYTEISRAEIQRHYPDRI</sequence>
<evidence type="ECO:0000256" key="3">
    <source>
        <dbReference type="ARBA" id="ARBA00023098"/>
    </source>
</evidence>
<accession>A0A923KYX7</accession>
<dbReference type="Pfam" id="PF04336">
    <property type="entry name" value="ACP_PD"/>
    <property type="match status" value="1"/>
</dbReference>